<feature type="region of interest" description="Disordered" evidence="1">
    <location>
        <begin position="1"/>
        <end position="40"/>
    </location>
</feature>
<reference evidence="2 3" key="1">
    <citation type="journal article" date="2021" name="BMC Biol.">
        <title>Horizontally acquired antibacterial genes associated with adaptive radiation of ladybird beetles.</title>
        <authorList>
            <person name="Li H.S."/>
            <person name="Tang X.F."/>
            <person name="Huang Y.H."/>
            <person name="Xu Z.Y."/>
            <person name="Chen M.L."/>
            <person name="Du X.Y."/>
            <person name="Qiu B.Y."/>
            <person name="Chen P.T."/>
            <person name="Zhang W."/>
            <person name="Slipinski A."/>
            <person name="Escalona H.E."/>
            <person name="Waterhouse R.M."/>
            <person name="Zwick A."/>
            <person name="Pang H."/>
        </authorList>
    </citation>
    <scope>NUCLEOTIDE SEQUENCE [LARGE SCALE GENOMIC DNA]</scope>
    <source>
        <strain evidence="2">SYSU2018</strain>
    </source>
</reference>
<keyword evidence="3" id="KW-1185">Reference proteome</keyword>
<dbReference type="AlphaFoldDB" id="A0ABD2ML15"/>
<dbReference type="Proteomes" id="UP001516400">
    <property type="component" value="Unassembled WGS sequence"/>
</dbReference>
<evidence type="ECO:0000256" key="1">
    <source>
        <dbReference type="SAM" id="MobiDB-lite"/>
    </source>
</evidence>
<organism evidence="2 3">
    <name type="scientific">Cryptolaemus montrouzieri</name>
    <dbReference type="NCBI Taxonomy" id="559131"/>
    <lineage>
        <taxon>Eukaryota</taxon>
        <taxon>Metazoa</taxon>
        <taxon>Ecdysozoa</taxon>
        <taxon>Arthropoda</taxon>
        <taxon>Hexapoda</taxon>
        <taxon>Insecta</taxon>
        <taxon>Pterygota</taxon>
        <taxon>Neoptera</taxon>
        <taxon>Endopterygota</taxon>
        <taxon>Coleoptera</taxon>
        <taxon>Polyphaga</taxon>
        <taxon>Cucujiformia</taxon>
        <taxon>Coccinelloidea</taxon>
        <taxon>Coccinellidae</taxon>
        <taxon>Scymninae</taxon>
        <taxon>Scymnini</taxon>
        <taxon>Cryptolaemus</taxon>
    </lineage>
</organism>
<name>A0ABD2ML15_9CUCU</name>
<dbReference type="EMBL" id="JABFTP020000001">
    <property type="protein sequence ID" value="KAL3266952.1"/>
    <property type="molecule type" value="Genomic_DNA"/>
</dbReference>
<protein>
    <submittedName>
        <fullName evidence="2">Uncharacterized protein</fullName>
    </submittedName>
</protein>
<gene>
    <name evidence="2" type="ORF">HHI36_011102</name>
</gene>
<evidence type="ECO:0000313" key="3">
    <source>
        <dbReference type="Proteomes" id="UP001516400"/>
    </source>
</evidence>
<accession>A0ABD2ML15</accession>
<sequence>MGKRALDGSSTNDELVQETDYPQDAGLVFTGPRSADYNPYPQQRLNRQQYEQLSRILKQWIQSYRRPQSYQRDDNLV</sequence>
<proteinExistence type="predicted"/>
<comment type="caution">
    <text evidence="2">The sequence shown here is derived from an EMBL/GenBank/DDBJ whole genome shotgun (WGS) entry which is preliminary data.</text>
</comment>
<evidence type="ECO:0000313" key="2">
    <source>
        <dbReference type="EMBL" id="KAL3266952.1"/>
    </source>
</evidence>